<dbReference type="EMBL" id="PGTY01000002">
    <property type="protein sequence ID" value="PJI85974.1"/>
    <property type="molecule type" value="Genomic_DNA"/>
</dbReference>
<proteinExistence type="predicted"/>
<dbReference type="Gene3D" id="3.10.450.50">
    <property type="match status" value="1"/>
</dbReference>
<organism evidence="2 3">
    <name type="scientific">Yoonia maricola</name>
    <dbReference type="NCBI Taxonomy" id="420999"/>
    <lineage>
        <taxon>Bacteria</taxon>
        <taxon>Pseudomonadati</taxon>
        <taxon>Pseudomonadota</taxon>
        <taxon>Alphaproteobacteria</taxon>
        <taxon>Rhodobacterales</taxon>
        <taxon>Paracoccaceae</taxon>
        <taxon>Yoonia</taxon>
    </lineage>
</organism>
<evidence type="ECO:0000313" key="2">
    <source>
        <dbReference type="EMBL" id="PJI85974.1"/>
    </source>
</evidence>
<evidence type="ECO:0000259" key="1">
    <source>
        <dbReference type="Pfam" id="PF12680"/>
    </source>
</evidence>
<comment type="caution">
    <text evidence="2">The sequence shown here is derived from an EMBL/GenBank/DDBJ whole genome shotgun (WGS) entry which is preliminary data.</text>
</comment>
<dbReference type="Pfam" id="PF12680">
    <property type="entry name" value="SnoaL_2"/>
    <property type="match status" value="1"/>
</dbReference>
<reference evidence="2 3" key="1">
    <citation type="submission" date="2017-11" db="EMBL/GenBank/DDBJ databases">
        <title>Genomic Encyclopedia of Archaeal and Bacterial Type Strains, Phase II (KMG-II): From Individual Species to Whole Genera.</title>
        <authorList>
            <person name="Goeker M."/>
        </authorList>
    </citation>
    <scope>NUCLEOTIDE SEQUENCE [LARGE SCALE GENOMIC DNA]</scope>
    <source>
        <strain evidence="2 3">DSM 29128</strain>
    </source>
</reference>
<accession>A0A2M8W4X5</accession>
<dbReference type="OrthoDB" id="2083380at2"/>
<dbReference type="AlphaFoldDB" id="A0A2M8W4X5"/>
<sequence>MTAQQTRFEGLADILREGLGTRIAPEAENFLDMFAEDCVFEAPYAPPGFIARIDGRDALERYLMVLPDLIRIDDFFDLRISEMADPNKVVLEFCGRGEGRTGAPYDQKWISVIETRDGKIVHYADYWDPRITLAATGDAVPEPEGEGFTRA</sequence>
<feature type="domain" description="SnoaL-like" evidence="1">
    <location>
        <begin position="27"/>
        <end position="123"/>
    </location>
</feature>
<dbReference type="InterPro" id="IPR032710">
    <property type="entry name" value="NTF2-like_dom_sf"/>
</dbReference>
<evidence type="ECO:0000313" key="3">
    <source>
        <dbReference type="Proteomes" id="UP000228531"/>
    </source>
</evidence>
<name>A0A2M8W4X5_9RHOB</name>
<dbReference type="Proteomes" id="UP000228531">
    <property type="component" value="Unassembled WGS sequence"/>
</dbReference>
<protein>
    <recommendedName>
        <fullName evidence="1">SnoaL-like domain-containing protein</fullName>
    </recommendedName>
</protein>
<gene>
    <name evidence="2" type="ORF">BC777_2328</name>
</gene>
<dbReference type="RefSeq" id="WP_100368310.1">
    <property type="nucleotide sequence ID" value="NZ_PGTY01000002.1"/>
</dbReference>
<dbReference type="SUPFAM" id="SSF54427">
    <property type="entry name" value="NTF2-like"/>
    <property type="match status" value="1"/>
</dbReference>
<dbReference type="InterPro" id="IPR037401">
    <property type="entry name" value="SnoaL-like"/>
</dbReference>
<keyword evidence="3" id="KW-1185">Reference proteome</keyword>